<feature type="region of interest" description="Disordered" evidence="1">
    <location>
        <begin position="1"/>
        <end position="106"/>
    </location>
</feature>
<protein>
    <submittedName>
        <fullName evidence="2">Uncharacterized protein</fullName>
    </submittedName>
</protein>
<organism evidence="2 3">
    <name type="scientific">Metarhizium album (strain ARSEF 1941)</name>
    <dbReference type="NCBI Taxonomy" id="1081103"/>
    <lineage>
        <taxon>Eukaryota</taxon>
        <taxon>Fungi</taxon>
        <taxon>Dikarya</taxon>
        <taxon>Ascomycota</taxon>
        <taxon>Pezizomycotina</taxon>
        <taxon>Sordariomycetes</taxon>
        <taxon>Hypocreomycetidae</taxon>
        <taxon>Hypocreales</taxon>
        <taxon>Clavicipitaceae</taxon>
        <taxon>Metarhizium</taxon>
    </lineage>
</organism>
<gene>
    <name evidence="2" type="ORF">MAM_05873</name>
</gene>
<feature type="compositionally biased region" description="Polar residues" evidence="1">
    <location>
        <begin position="327"/>
        <end position="341"/>
    </location>
</feature>
<sequence length="435" mass="47195">MATSASLEPPPEMGKADPGAHQLSEPESSDSDDQFTDARSGAATPQANSPIPKTRPVNEDPTSSHAQVSAADMYQKKDGDVQSEEIVRSEELEAKTPTETSKSEVPITVLEPVDSVNASVRFSKADVKPDVILEPVADNKHVGHSDNEIAAEGDGDGFGDDFDDFEEGGHGNDFDDFEESFQRPQLTATAARPLPTVQPSLLPFSIPDFDGLGPDEVMSTTEPCLDSLFPLEGLGLPPVPTLPQEPSMFLTPRSASLWSQLVAPPPLAPPDWIRSRTRRLFLVSLGVPVDLDEILPASKQKKLVLPSLNLRATSPTRSSDSRTLSRLQQGEGNASSTSVDTQGKPRGSKRSKGPPPQPELDLVSARYLCMTTDEALDGMTDEELKAHVSKLEAMEGSAKEILEYWKKRTDEKIGDREAFEGVIENLVKHARKVRK</sequence>
<feature type="region of interest" description="Disordered" evidence="1">
    <location>
        <begin position="143"/>
        <end position="181"/>
    </location>
</feature>
<comment type="caution">
    <text evidence="2">The sequence shown here is derived from an EMBL/GenBank/DDBJ whole genome shotgun (WGS) entry which is preliminary data.</text>
</comment>
<dbReference type="Proteomes" id="UP000030816">
    <property type="component" value="Unassembled WGS sequence"/>
</dbReference>
<feature type="compositionally biased region" description="Low complexity" evidence="1">
    <location>
        <begin position="313"/>
        <end position="326"/>
    </location>
</feature>
<reference evidence="2 3" key="1">
    <citation type="journal article" date="2014" name="Proc. Natl. Acad. Sci. U.S.A.">
        <title>Trajectory and genomic determinants of fungal-pathogen speciation and host adaptation.</title>
        <authorList>
            <person name="Hu X."/>
            <person name="Xiao G."/>
            <person name="Zheng P."/>
            <person name="Shang Y."/>
            <person name="Su Y."/>
            <person name="Zhang X."/>
            <person name="Liu X."/>
            <person name="Zhan S."/>
            <person name="St Leger R.J."/>
            <person name="Wang C."/>
        </authorList>
    </citation>
    <scope>NUCLEOTIDE SEQUENCE [LARGE SCALE GENOMIC DNA]</scope>
    <source>
        <strain evidence="2 3">ARSEF 1941</strain>
    </source>
</reference>
<feature type="compositionally biased region" description="Acidic residues" evidence="1">
    <location>
        <begin position="149"/>
        <end position="166"/>
    </location>
</feature>
<keyword evidence="3" id="KW-1185">Reference proteome</keyword>
<name>A0A0B2WS33_METAS</name>
<dbReference type="PANTHER" id="PTHR38698">
    <property type="entry name" value="EXPRESSED PROTEIN"/>
    <property type="match status" value="1"/>
</dbReference>
<feature type="region of interest" description="Disordered" evidence="1">
    <location>
        <begin position="312"/>
        <end position="360"/>
    </location>
</feature>
<dbReference type="STRING" id="1081103.A0A0B2WS33"/>
<accession>A0A0B2WS33</accession>
<feature type="compositionally biased region" description="Basic and acidic residues" evidence="1">
    <location>
        <begin position="74"/>
        <end position="96"/>
    </location>
</feature>
<dbReference type="RefSeq" id="XP_040677353.1">
    <property type="nucleotide sequence ID" value="XM_040824671.1"/>
</dbReference>
<evidence type="ECO:0000256" key="1">
    <source>
        <dbReference type="SAM" id="MobiDB-lite"/>
    </source>
</evidence>
<dbReference type="GeneID" id="63740328"/>
<dbReference type="PANTHER" id="PTHR38698:SF1">
    <property type="entry name" value="FUNGAL PROTEIN"/>
    <property type="match status" value="1"/>
</dbReference>
<proteinExistence type="predicted"/>
<dbReference type="AlphaFoldDB" id="A0A0B2WS33"/>
<evidence type="ECO:0000313" key="3">
    <source>
        <dbReference type="Proteomes" id="UP000030816"/>
    </source>
</evidence>
<dbReference type="EMBL" id="AZHE01000016">
    <property type="protein sequence ID" value="KHN96287.1"/>
    <property type="molecule type" value="Genomic_DNA"/>
</dbReference>
<evidence type="ECO:0000313" key="2">
    <source>
        <dbReference type="EMBL" id="KHN96287.1"/>
    </source>
</evidence>
<dbReference type="Pfam" id="PF17104">
    <property type="entry name" value="YBL010C_LAA2"/>
    <property type="match status" value="1"/>
</dbReference>
<dbReference type="OrthoDB" id="5378975at2759"/>
<dbReference type="InterPro" id="IPR031355">
    <property type="entry name" value="YBL010C/LAA2-like"/>
</dbReference>
<dbReference type="HOGENOM" id="CLU_022564_3_0_1"/>